<organism evidence="4 5">
    <name type="scientific">Penicillium cinerascens</name>
    <dbReference type="NCBI Taxonomy" id="70096"/>
    <lineage>
        <taxon>Eukaryota</taxon>
        <taxon>Fungi</taxon>
        <taxon>Dikarya</taxon>
        <taxon>Ascomycota</taxon>
        <taxon>Pezizomycotina</taxon>
        <taxon>Eurotiomycetes</taxon>
        <taxon>Eurotiomycetidae</taxon>
        <taxon>Eurotiales</taxon>
        <taxon>Aspergillaceae</taxon>
        <taxon>Penicillium</taxon>
    </lineage>
</organism>
<accession>A0A9W9MMX3</accession>
<dbReference type="AlphaFoldDB" id="A0A9W9MMX3"/>
<dbReference type="PROSITE" id="PS50966">
    <property type="entry name" value="ZF_SWIM"/>
    <property type="match status" value="1"/>
</dbReference>
<dbReference type="Proteomes" id="UP001150904">
    <property type="component" value="Unassembled WGS sequence"/>
</dbReference>
<feature type="domain" description="SWIM-type" evidence="3">
    <location>
        <begin position="118"/>
        <end position="153"/>
    </location>
</feature>
<dbReference type="GeneID" id="83179479"/>
<reference evidence="4" key="2">
    <citation type="journal article" date="2023" name="IMA Fungus">
        <title>Comparative genomic study of the Penicillium genus elucidates a diverse pangenome and 15 lateral gene transfer events.</title>
        <authorList>
            <person name="Petersen C."/>
            <person name="Sorensen T."/>
            <person name="Nielsen M.R."/>
            <person name="Sondergaard T.E."/>
            <person name="Sorensen J.L."/>
            <person name="Fitzpatrick D.A."/>
            <person name="Frisvad J.C."/>
            <person name="Nielsen K.L."/>
        </authorList>
    </citation>
    <scope>NUCLEOTIDE SEQUENCE</scope>
    <source>
        <strain evidence="4">IBT 15544</strain>
    </source>
</reference>
<keyword evidence="1" id="KW-0863">Zinc-finger</keyword>
<evidence type="ECO:0000256" key="2">
    <source>
        <dbReference type="SAM" id="MobiDB-lite"/>
    </source>
</evidence>
<feature type="compositionally biased region" description="Acidic residues" evidence="2">
    <location>
        <begin position="46"/>
        <end position="64"/>
    </location>
</feature>
<evidence type="ECO:0000256" key="1">
    <source>
        <dbReference type="PROSITE-ProRule" id="PRU00325"/>
    </source>
</evidence>
<dbReference type="EMBL" id="JAPQKR010000012">
    <property type="protein sequence ID" value="KAJ5204237.1"/>
    <property type="molecule type" value="Genomic_DNA"/>
</dbReference>
<keyword evidence="1" id="KW-0479">Metal-binding</keyword>
<dbReference type="GO" id="GO:0008270">
    <property type="term" value="F:zinc ion binding"/>
    <property type="evidence" value="ECO:0007669"/>
    <property type="project" value="UniProtKB-KW"/>
</dbReference>
<feature type="region of interest" description="Disordered" evidence="2">
    <location>
        <begin position="460"/>
        <end position="486"/>
    </location>
</feature>
<keyword evidence="1" id="KW-0862">Zinc</keyword>
<keyword evidence="5" id="KW-1185">Reference proteome</keyword>
<dbReference type="OrthoDB" id="5387895at2759"/>
<evidence type="ECO:0000259" key="3">
    <source>
        <dbReference type="PROSITE" id="PS50966"/>
    </source>
</evidence>
<dbReference type="InterPro" id="IPR007527">
    <property type="entry name" value="Znf_SWIM"/>
</dbReference>
<comment type="caution">
    <text evidence="4">The sequence shown here is derived from an EMBL/GenBank/DDBJ whole genome shotgun (WGS) entry which is preliminary data.</text>
</comment>
<name>A0A9W9MMX3_9EURO</name>
<feature type="region of interest" description="Disordered" evidence="2">
    <location>
        <begin position="1"/>
        <end position="70"/>
    </location>
</feature>
<dbReference type="RefSeq" id="XP_058308716.1">
    <property type="nucleotide sequence ID" value="XM_058452178.1"/>
</dbReference>
<proteinExistence type="predicted"/>
<gene>
    <name evidence="4" type="ORF">N7498_005116</name>
</gene>
<protein>
    <recommendedName>
        <fullName evidence="3">SWIM-type domain-containing protein</fullName>
    </recommendedName>
</protein>
<evidence type="ECO:0000313" key="5">
    <source>
        <dbReference type="Proteomes" id="UP001150904"/>
    </source>
</evidence>
<reference evidence="4" key="1">
    <citation type="submission" date="2022-12" db="EMBL/GenBank/DDBJ databases">
        <authorList>
            <person name="Petersen C."/>
        </authorList>
    </citation>
    <scope>NUCLEOTIDE SEQUENCE</scope>
    <source>
        <strain evidence="4">IBT 15544</strain>
    </source>
</reference>
<sequence>MAPPTRQFHRLSIGQDMPASRIPAEGPVDPSGGRQDGGNDSSSVESESEEESEDSEESSADESDGGSKVRAHSGITYDLSHLDTESEAQAMVGLMGEFDVVNCRASSEGFDFQLLDRPRVHIGPDAPTCTCSTFQDRPEGACQHIFWLLDQLHGCFLSKPPSAEVALSQDGRPRVRPRIEDLLKGKLEAVANQLNWQYLRNEGDSRTTAMTRVEKVRDVLSAFSPTILPEDFRPDLVETTTQARTAEQCVVQGDFEATIFRLAVHDDGVRSSLCKAMPAGACAAIYFDKIQEHSRRLLSDFDRYCATGEIPSAPSSPGGGPLLVDQVLEELRRSVSRIRSHISIRAPYGSESAAKALVFILDAISSRNKDPLDGNTWGRTSFQGEDEDQRNLYHMLIGSEDMDLDSDADLFVLDALDALAPGSLYQFIDVLRDIRGKIEVNRAPKAFLVRLGALVRSAESASASGVGSGQKRPAVGNSGGHSKRSR</sequence>
<evidence type="ECO:0000313" key="4">
    <source>
        <dbReference type="EMBL" id="KAJ5204237.1"/>
    </source>
</evidence>